<sequence>MNQKRAEELFDQVWKRGSAEQFHCAQREYALTCLFNPNELLEGAFDPRATMQPDWDGGHYDEIQGTPLVGGEGGLAYDKALANLGQGILWHSCSVPFDSYSPDQASSEAQLWQSSNCQRLCCCDLCCSVDLCDDGSDEVPNFKYLPNL</sequence>
<reference evidence="1 2" key="1">
    <citation type="submission" date="2023-01" db="EMBL/GenBank/DDBJ databases">
        <title>Analysis of 21 Apiospora genomes using comparative genomics revels a genus with tremendous synthesis potential of carbohydrate active enzymes and secondary metabolites.</title>
        <authorList>
            <person name="Sorensen T."/>
        </authorList>
    </citation>
    <scope>NUCLEOTIDE SEQUENCE [LARGE SCALE GENOMIC DNA]</scope>
    <source>
        <strain evidence="1 2">CBS 135458</strain>
    </source>
</reference>
<dbReference type="Proteomes" id="UP001480595">
    <property type="component" value="Unassembled WGS sequence"/>
</dbReference>
<evidence type="ECO:0000313" key="2">
    <source>
        <dbReference type="Proteomes" id="UP001480595"/>
    </source>
</evidence>
<keyword evidence="2" id="KW-1185">Reference proteome</keyword>
<dbReference type="GeneID" id="92089896"/>
<gene>
    <name evidence="1" type="ORF">PG994_005424</name>
</gene>
<name>A0ABR1VFY2_9PEZI</name>
<dbReference type="EMBL" id="JAQQWL010000006">
    <property type="protein sequence ID" value="KAK8068808.1"/>
    <property type="molecule type" value="Genomic_DNA"/>
</dbReference>
<proteinExistence type="predicted"/>
<protein>
    <submittedName>
        <fullName evidence="1">Uncharacterized protein</fullName>
    </submittedName>
</protein>
<dbReference type="RefSeq" id="XP_066716102.1">
    <property type="nucleotide sequence ID" value="XM_066856833.1"/>
</dbReference>
<comment type="caution">
    <text evidence="1">The sequence shown here is derived from an EMBL/GenBank/DDBJ whole genome shotgun (WGS) entry which is preliminary data.</text>
</comment>
<evidence type="ECO:0000313" key="1">
    <source>
        <dbReference type="EMBL" id="KAK8068808.1"/>
    </source>
</evidence>
<organism evidence="1 2">
    <name type="scientific">Apiospora phragmitis</name>
    <dbReference type="NCBI Taxonomy" id="2905665"/>
    <lineage>
        <taxon>Eukaryota</taxon>
        <taxon>Fungi</taxon>
        <taxon>Dikarya</taxon>
        <taxon>Ascomycota</taxon>
        <taxon>Pezizomycotina</taxon>
        <taxon>Sordariomycetes</taxon>
        <taxon>Xylariomycetidae</taxon>
        <taxon>Amphisphaeriales</taxon>
        <taxon>Apiosporaceae</taxon>
        <taxon>Apiospora</taxon>
    </lineage>
</organism>
<accession>A0ABR1VFY2</accession>